<comment type="subcellular location">
    <subcellularLocation>
        <location evidence="1">Cell membrane</location>
        <topology evidence="1">Multi-pass membrane protein</topology>
    </subcellularLocation>
</comment>
<organism evidence="7 8">
    <name type="scientific">Brevibacterium otitidis</name>
    <dbReference type="NCBI Taxonomy" id="53364"/>
    <lineage>
        <taxon>Bacteria</taxon>
        <taxon>Bacillati</taxon>
        <taxon>Actinomycetota</taxon>
        <taxon>Actinomycetes</taxon>
        <taxon>Micrococcales</taxon>
        <taxon>Brevibacteriaceae</taxon>
        <taxon>Brevibacterium</taxon>
    </lineage>
</organism>
<evidence type="ECO:0000256" key="3">
    <source>
        <dbReference type="ARBA" id="ARBA00022989"/>
    </source>
</evidence>
<feature type="transmembrane region" description="Helical" evidence="5">
    <location>
        <begin position="252"/>
        <end position="271"/>
    </location>
</feature>
<feature type="transmembrane region" description="Helical" evidence="5">
    <location>
        <begin position="459"/>
        <end position="479"/>
    </location>
</feature>
<dbReference type="Proteomes" id="UP001589707">
    <property type="component" value="Unassembled WGS sequence"/>
</dbReference>
<feature type="transmembrane region" description="Helical" evidence="5">
    <location>
        <begin position="318"/>
        <end position="343"/>
    </location>
</feature>
<keyword evidence="8" id="KW-1185">Reference proteome</keyword>
<feature type="domain" description="Major facilitator superfamily (MFS) profile" evidence="6">
    <location>
        <begin position="26"/>
        <end position="511"/>
    </location>
</feature>
<dbReference type="PROSITE" id="PS00217">
    <property type="entry name" value="SUGAR_TRANSPORT_2"/>
    <property type="match status" value="1"/>
</dbReference>
<feature type="transmembrane region" description="Helical" evidence="5">
    <location>
        <begin position="26"/>
        <end position="48"/>
    </location>
</feature>
<dbReference type="PANTHER" id="PTHR42718">
    <property type="entry name" value="MAJOR FACILITATOR SUPERFAMILY MULTIDRUG TRANSPORTER MFSC"/>
    <property type="match status" value="1"/>
</dbReference>
<dbReference type="CDD" id="cd17321">
    <property type="entry name" value="MFS_MMR_MDR_like"/>
    <property type="match status" value="1"/>
</dbReference>
<dbReference type="Gene3D" id="1.20.1250.20">
    <property type="entry name" value="MFS general substrate transporter like domains"/>
    <property type="match status" value="1"/>
</dbReference>
<evidence type="ECO:0000256" key="4">
    <source>
        <dbReference type="ARBA" id="ARBA00023136"/>
    </source>
</evidence>
<dbReference type="InterPro" id="IPR005829">
    <property type="entry name" value="Sugar_transporter_CS"/>
</dbReference>
<protein>
    <submittedName>
        <fullName evidence="7">MFS transporter</fullName>
    </submittedName>
</protein>
<dbReference type="Gene3D" id="1.20.1720.10">
    <property type="entry name" value="Multidrug resistance protein D"/>
    <property type="match status" value="1"/>
</dbReference>
<evidence type="ECO:0000256" key="2">
    <source>
        <dbReference type="ARBA" id="ARBA00022692"/>
    </source>
</evidence>
<sequence>MADKRHAEGTGGSERNPQMGDEQRRILLIALVPLFMSLLSVSIVNVVLPAIGTSLEASNTALQWALTGYALTFGVFLVPAGRAGDLFGRGKLFIAGLAVFGLSSLLSGIAPNPFVLNTARLLMGVGSGLLNPQVIGLIQQYFSGASRGRAFGLMGSVVGVSVALGPTLGGVLIRVFGDDLGWRMSFLINVPIAILAVVLAVTSFPRSAWEPPVVPAAPSPPPTADDAATAGNASATASAGTAPRRAGIDLDLIGVALLGLGTLCILVPLLLGRATLGTGALGLLGIVLIIGWVLWEAGYKRRGRSPMVDMDLFRTRSFANGSLLISMYFFGTTSVWVVLAVYAQNGLGFTALQAGLIGLPAAILSAISSSVAGRYIVRIGRPLVLFGMAMAIFGLLAGIGAVIMHDSAGWPFALVVTAVSFIGLAQGLVISPNQTLSLTDVPLNYAGAAGGVLQTGQRIGTAMGLAVVTSVFFAVQAAAGWTTAFSASFAVIAFVVTASAVVGIIDWIQGRASAAADPS</sequence>
<evidence type="ECO:0000313" key="7">
    <source>
        <dbReference type="EMBL" id="MFB9775616.1"/>
    </source>
</evidence>
<dbReference type="InterPro" id="IPR036259">
    <property type="entry name" value="MFS_trans_sf"/>
</dbReference>
<name>A0ABV5WZJ2_9MICO</name>
<feature type="transmembrane region" description="Helical" evidence="5">
    <location>
        <begin position="410"/>
        <end position="430"/>
    </location>
</feature>
<keyword evidence="4 5" id="KW-0472">Membrane</keyword>
<comment type="caution">
    <text evidence="7">The sequence shown here is derived from an EMBL/GenBank/DDBJ whole genome shotgun (WGS) entry which is preliminary data.</text>
</comment>
<dbReference type="InterPro" id="IPR011701">
    <property type="entry name" value="MFS"/>
</dbReference>
<dbReference type="PROSITE" id="PS50850">
    <property type="entry name" value="MFS"/>
    <property type="match status" value="1"/>
</dbReference>
<gene>
    <name evidence="7" type="ORF">ACFFN1_04200</name>
</gene>
<feature type="transmembrane region" description="Helical" evidence="5">
    <location>
        <begin position="383"/>
        <end position="404"/>
    </location>
</feature>
<dbReference type="PRINTS" id="PR01036">
    <property type="entry name" value="TCRTETB"/>
</dbReference>
<feature type="transmembrane region" description="Helical" evidence="5">
    <location>
        <begin position="150"/>
        <end position="176"/>
    </location>
</feature>
<feature type="transmembrane region" description="Helical" evidence="5">
    <location>
        <begin position="182"/>
        <end position="201"/>
    </location>
</feature>
<dbReference type="SUPFAM" id="SSF103473">
    <property type="entry name" value="MFS general substrate transporter"/>
    <property type="match status" value="1"/>
</dbReference>
<keyword evidence="3 5" id="KW-1133">Transmembrane helix</keyword>
<dbReference type="EMBL" id="JBHMAU010000032">
    <property type="protein sequence ID" value="MFB9775616.1"/>
    <property type="molecule type" value="Genomic_DNA"/>
</dbReference>
<proteinExistence type="predicted"/>
<evidence type="ECO:0000256" key="1">
    <source>
        <dbReference type="ARBA" id="ARBA00004651"/>
    </source>
</evidence>
<dbReference type="RefSeq" id="WP_376838896.1">
    <property type="nucleotide sequence ID" value="NZ_JBHMAU010000032.1"/>
</dbReference>
<reference evidence="7 8" key="1">
    <citation type="submission" date="2024-09" db="EMBL/GenBank/DDBJ databases">
        <authorList>
            <person name="Sun Q."/>
            <person name="Mori K."/>
        </authorList>
    </citation>
    <scope>NUCLEOTIDE SEQUENCE [LARGE SCALE GENOMIC DNA]</scope>
    <source>
        <strain evidence="7 8">JCM 11683</strain>
    </source>
</reference>
<feature type="transmembrane region" description="Helical" evidence="5">
    <location>
        <begin position="485"/>
        <end position="505"/>
    </location>
</feature>
<feature type="transmembrane region" description="Helical" evidence="5">
    <location>
        <begin position="60"/>
        <end position="80"/>
    </location>
</feature>
<dbReference type="PANTHER" id="PTHR42718:SF39">
    <property type="entry name" value="ACTINORHODIN TRANSPORTER-RELATED"/>
    <property type="match status" value="1"/>
</dbReference>
<evidence type="ECO:0000256" key="5">
    <source>
        <dbReference type="SAM" id="Phobius"/>
    </source>
</evidence>
<feature type="transmembrane region" description="Helical" evidence="5">
    <location>
        <begin position="92"/>
        <end position="109"/>
    </location>
</feature>
<feature type="transmembrane region" description="Helical" evidence="5">
    <location>
        <begin position="349"/>
        <end position="371"/>
    </location>
</feature>
<keyword evidence="2 5" id="KW-0812">Transmembrane</keyword>
<feature type="transmembrane region" description="Helical" evidence="5">
    <location>
        <begin position="277"/>
        <end position="297"/>
    </location>
</feature>
<feature type="transmembrane region" description="Helical" evidence="5">
    <location>
        <begin position="121"/>
        <end position="138"/>
    </location>
</feature>
<accession>A0ABV5WZJ2</accession>
<evidence type="ECO:0000313" key="8">
    <source>
        <dbReference type="Proteomes" id="UP001589707"/>
    </source>
</evidence>
<dbReference type="InterPro" id="IPR020846">
    <property type="entry name" value="MFS_dom"/>
</dbReference>
<evidence type="ECO:0000259" key="6">
    <source>
        <dbReference type="PROSITE" id="PS50850"/>
    </source>
</evidence>
<dbReference type="Pfam" id="PF07690">
    <property type="entry name" value="MFS_1"/>
    <property type="match status" value="1"/>
</dbReference>